<feature type="coiled-coil region" evidence="1">
    <location>
        <begin position="75"/>
        <end position="102"/>
    </location>
</feature>
<dbReference type="Proteomes" id="UP001202550">
    <property type="component" value="Unassembled WGS sequence"/>
</dbReference>
<accession>A0ABT0LYV6</accession>
<sequence length="107" mass="11662">MTRVALLTALFLAGCASHPVCEGRLAAVMEQISDREQALARGYRTQPAQDGKTLLRFCGPPEWLCTDPVQQPRAARRVAVNVAEEQSALQQLRAEARALRAEGLTCS</sequence>
<dbReference type="RefSeq" id="WP_249056433.1">
    <property type="nucleotide sequence ID" value="NZ_JALZWP010000002.1"/>
</dbReference>
<dbReference type="EMBL" id="JALZWP010000002">
    <property type="protein sequence ID" value="MCL1627792.1"/>
    <property type="molecule type" value="Genomic_DNA"/>
</dbReference>
<name>A0ABT0LYV6_9RHOB</name>
<comment type="caution">
    <text evidence="2">The sequence shown here is derived from an EMBL/GenBank/DDBJ whole genome shotgun (WGS) entry which is preliminary data.</text>
</comment>
<evidence type="ECO:0000313" key="3">
    <source>
        <dbReference type="Proteomes" id="UP001202550"/>
    </source>
</evidence>
<gene>
    <name evidence="2" type="ORF">M3N55_03530</name>
</gene>
<keyword evidence="1" id="KW-0175">Coiled coil</keyword>
<evidence type="ECO:0000256" key="1">
    <source>
        <dbReference type="SAM" id="Coils"/>
    </source>
</evidence>
<reference evidence="2 3" key="1">
    <citation type="submission" date="2022-05" db="EMBL/GenBank/DDBJ databases">
        <title>Seasonal and diel survey of microbial diversity of the Tyrrhenian coast.</title>
        <authorList>
            <person name="Gattoni G."/>
            <person name="Corral P."/>
        </authorList>
    </citation>
    <scope>NUCLEOTIDE SEQUENCE [LARGE SCALE GENOMIC DNA]</scope>
    <source>
        <strain evidence="2 3">V10</strain>
    </source>
</reference>
<proteinExistence type="predicted"/>
<organism evidence="2 3">
    <name type="scientific">Roseinatronobacter domitianus</name>
    <dbReference type="NCBI Taxonomy" id="2940293"/>
    <lineage>
        <taxon>Bacteria</taxon>
        <taxon>Pseudomonadati</taxon>
        <taxon>Pseudomonadota</taxon>
        <taxon>Alphaproteobacteria</taxon>
        <taxon>Rhodobacterales</taxon>
        <taxon>Paracoccaceae</taxon>
        <taxon>Roseinatronobacter</taxon>
    </lineage>
</organism>
<evidence type="ECO:0000313" key="2">
    <source>
        <dbReference type="EMBL" id="MCL1627792.1"/>
    </source>
</evidence>
<dbReference type="PROSITE" id="PS51257">
    <property type="entry name" value="PROKAR_LIPOPROTEIN"/>
    <property type="match status" value="1"/>
</dbReference>
<protein>
    <recommendedName>
        <fullName evidence="4">Lipoprotein</fullName>
    </recommendedName>
</protein>
<evidence type="ECO:0008006" key="4">
    <source>
        <dbReference type="Google" id="ProtNLM"/>
    </source>
</evidence>
<keyword evidence="3" id="KW-1185">Reference proteome</keyword>